<proteinExistence type="predicted"/>
<protein>
    <submittedName>
        <fullName evidence="1">Uncharacterized protein</fullName>
    </submittedName>
</protein>
<reference evidence="1" key="1">
    <citation type="submission" date="2023-03" db="EMBL/GenBank/DDBJ databases">
        <title>Massive genome expansion in bonnet fungi (Mycena s.s.) driven by repeated elements and novel gene families across ecological guilds.</title>
        <authorList>
            <consortium name="Lawrence Berkeley National Laboratory"/>
            <person name="Harder C.B."/>
            <person name="Miyauchi S."/>
            <person name="Viragh M."/>
            <person name="Kuo A."/>
            <person name="Thoen E."/>
            <person name="Andreopoulos B."/>
            <person name="Lu D."/>
            <person name="Skrede I."/>
            <person name="Drula E."/>
            <person name="Henrissat B."/>
            <person name="Morin E."/>
            <person name="Kohler A."/>
            <person name="Barry K."/>
            <person name="LaButti K."/>
            <person name="Morin E."/>
            <person name="Salamov A."/>
            <person name="Lipzen A."/>
            <person name="Mereny Z."/>
            <person name="Hegedus B."/>
            <person name="Baldrian P."/>
            <person name="Stursova M."/>
            <person name="Weitz H."/>
            <person name="Taylor A."/>
            <person name="Grigoriev I.V."/>
            <person name="Nagy L.G."/>
            <person name="Martin F."/>
            <person name="Kauserud H."/>
        </authorList>
    </citation>
    <scope>NUCLEOTIDE SEQUENCE</scope>
    <source>
        <strain evidence="1">CBHHK002</strain>
    </source>
</reference>
<sequence>MPLSADTSCTATPFRPTFVASGTISSLALHIRLHTLSCPLSRLPRAVPPSFFSSSRRRHDQHRSWVSAVGVPPRLSVTSTYSRRARDPRTIPQSDYIRHRAPYDLQMGTSFDAHALPTARASVNLTAFLYVLLRTRVPVDRVSSMEYHTSPGYPKTSKVDFALVEVEMRKTCRQ</sequence>
<evidence type="ECO:0000313" key="2">
    <source>
        <dbReference type="Proteomes" id="UP001218218"/>
    </source>
</evidence>
<gene>
    <name evidence="1" type="ORF">DFH08DRAFT_905335</name>
</gene>
<organism evidence="1 2">
    <name type="scientific">Mycena albidolilacea</name>
    <dbReference type="NCBI Taxonomy" id="1033008"/>
    <lineage>
        <taxon>Eukaryota</taxon>
        <taxon>Fungi</taxon>
        <taxon>Dikarya</taxon>
        <taxon>Basidiomycota</taxon>
        <taxon>Agaricomycotina</taxon>
        <taxon>Agaricomycetes</taxon>
        <taxon>Agaricomycetidae</taxon>
        <taxon>Agaricales</taxon>
        <taxon>Marasmiineae</taxon>
        <taxon>Mycenaceae</taxon>
        <taxon>Mycena</taxon>
    </lineage>
</organism>
<dbReference type="AlphaFoldDB" id="A0AAD7E921"/>
<evidence type="ECO:0000313" key="1">
    <source>
        <dbReference type="EMBL" id="KAJ7302469.1"/>
    </source>
</evidence>
<accession>A0AAD7E921</accession>
<name>A0AAD7E921_9AGAR</name>
<comment type="caution">
    <text evidence="1">The sequence shown here is derived from an EMBL/GenBank/DDBJ whole genome shotgun (WGS) entry which is preliminary data.</text>
</comment>
<keyword evidence="2" id="KW-1185">Reference proteome</keyword>
<dbReference type="Proteomes" id="UP001218218">
    <property type="component" value="Unassembled WGS sequence"/>
</dbReference>
<dbReference type="EMBL" id="JARIHO010000116">
    <property type="protein sequence ID" value="KAJ7302469.1"/>
    <property type="molecule type" value="Genomic_DNA"/>
</dbReference>